<evidence type="ECO:0000313" key="7">
    <source>
        <dbReference type="EMBL" id="CAA6823441.1"/>
    </source>
</evidence>
<comment type="caution">
    <text evidence="6">Lacks conserved residue(s) required for the propagation of feature annotation.</text>
</comment>
<dbReference type="GO" id="GO:0015105">
    <property type="term" value="F:arsenite transmembrane transporter activity"/>
    <property type="evidence" value="ECO:0007669"/>
    <property type="project" value="InterPro"/>
</dbReference>
<dbReference type="PRINTS" id="PR00758">
    <property type="entry name" value="ARSENICPUMP"/>
</dbReference>
<feature type="transmembrane region" description="Helical" evidence="6">
    <location>
        <begin position="278"/>
        <end position="296"/>
    </location>
</feature>
<keyword evidence="5 6" id="KW-0472">Membrane</keyword>
<proteinExistence type="inferred from homology"/>
<feature type="transmembrane region" description="Helical" evidence="6">
    <location>
        <begin position="316"/>
        <end position="335"/>
    </location>
</feature>
<keyword evidence="6" id="KW-0059">Arsenical resistance</keyword>
<dbReference type="GO" id="GO:0046685">
    <property type="term" value="P:response to arsenic-containing substance"/>
    <property type="evidence" value="ECO:0007669"/>
    <property type="project" value="UniProtKB-KW"/>
</dbReference>
<dbReference type="InterPro" id="IPR000802">
    <property type="entry name" value="Arsenical_pump_ArsB"/>
</dbReference>
<name>A0A6S6TKI6_9BACT</name>
<organism evidence="7">
    <name type="scientific">uncultured Sulfurovum sp</name>
    <dbReference type="NCBI Taxonomy" id="269237"/>
    <lineage>
        <taxon>Bacteria</taxon>
        <taxon>Pseudomonadati</taxon>
        <taxon>Campylobacterota</taxon>
        <taxon>Epsilonproteobacteria</taxon>
        <taxon>Campylobacterales</taxon>
        <taxon>Sulfurovaceae</taxon>
        <taxon>Sulfurovum</taxon>
        <taxon>environmental samples</taxon>
    </lineage>
</organism>
<keyword evidence="2" id="KW-1003">Cell membrane</keyword>
<dbReference type="Pfam" id="PF02040">
    <property type="entry name" value="ArsB"/>
    <property type="match status" value="1"/>
</dbReference>
<dbReference type="NCBIfam" id="TIGR00935">
    <property type="entry name" value="2a45"/>
    <property type="match status" value="1"/>
</dbReference>
<evidence type="ECO:0000256" key="3">
    <source>
        <dbReference type="ARBA" id="ARBA00022692"/>
    </source>
</evidence>
<dbReference type="AlphaFoldDB" id="A0A6S6TKI6"/>
<feature type="transmembrane region" description="Helical" evidence="6">
    <location>
        <begin position="246"/>
        <end position="266"/>
    </location>
</feature>
<evidence type="ECO:0000256" key="2">
    <source>
        <dbReference type="ARBA" id="ARBA00022475"/>
    </source>
</evidence>
<feature type="transmembrane region" description="Helical" evidence="6">
    <location>
        <begin position="96"/>
        <end position="123"/>
    </location>
</feature>
<feature type="transmembrane region" description="Helical" evidence="6">
    <location>
        <begin position="135"/>
        <end position="159"/>
    </location>
</feature>
<dbReference type="CDD" id="cd01118">
    <property type="entry name" value="ArsB_permease"/>
    <property type="match status" value="1"/>
</dbReference>
<evidence type="ECO:0000256" key="1">
    <source>
        <dbReference type="ARBA" id="ARBA00004651"/>
    </source>
</evidence>
<protein>
    <recommendedName>
        <fullName evidence="6">Arsenical pump membrane protein</fullName>
    </recommendedName>
</protein>
<feature type="transmembrane region" description="Helical" evidence="6">
    <location>
        <begin position="24"/>
        <end position="44"/>
    </location>
</feature>
<comment type="function">
    <text evidence="6">Involved in arsenical resistance. Thought to form the channel of an arsenite pump.</text>
</comment>
<keyword evidence="4 6" id="KW-1133">Transmembrane helix</keyword>
<dbReference type="GO" id="GO:0005886">
    <property type="term" value="C:plasma membrane"/>
    <property type="evidence" value="ECO:0007669"/>
    <property type="project" value="UniProtKB-SubCell"/>
</dbReference>
<gene>
    <name evidence="7" type="ORF">HELGO_WM924</name>
</gene>
<accession>A0A6S6TKI6</accession>
<reference evidence="7" key="1">
    <citation type="submission" date="2020-01" db="EMBL/GenBank/DDBJ databases">
        <authorList>
            <person name="Meier V. D."/>
            <person name="Meier V D."/>
        </authorList>
    </citation>
    <scope>NUCLEOTIDE SEQUENCE</scope>
    <source>
        <strain evidence="7">HLG_WM_MAG_01</strain>
    </source>
</reference>
<dbReference type="EMBL" id="CACVAS010000117">
    <property type="protein sequence ID" value="CAA6823441.1"/>
    <property type="molecule type" value="Genomic_DNA"/>
</dbReference>
<keyword evidence="3 6" id="KW-0812">Transmembrane</keyword>
<feature type="transmembrane region" description="Helical" evidence="6">
    <location>
        <begin position="179"/>
        <end position="198"/>
    </location>
</feature>
<sequence length="422" mass="45670">MFLAISVFLTTLIFVIWQPKGLQIGTTAVIGAIIALLVGVVSYADVFTVIDIVWDATLAFIGIIILSLVLDEIGFFEWAAIKMAKFSKGSGNKMFVYILLLGALVAAFFANDGAALILTPILLAKMKYLKMNPLAIFAFLMAGGFIGDSASNPLVISNLTNIVTVGYFDIGFVEYAKNMFIPNLLSIFASIAVLWIYFRKDIPLKVDVSTLPEASSVIKNHTMFKLSWFFLALLMIGYFIGDLYDLPVSVFALGGALIFLAIANYFKAVKPLVTIKAAPWQVVWFSIGLYVVVYGLKNAGFTEVIASWITQLSAHGTAVAIIGTGFLSAIISSVMNNMPTIMIMDIAIDHVGYVGNEALVYANILGSNLGPKMTPIGSLATLLWLHVLAQKGVKITWGQYMKVGLVITPPVLLVALLGLLIN</sequence>
<evidence type="ECO:0000256" key="6">
    <source>
        <dbReference type="RuleBase" id="RU004993"/>
    </source>
</evidence>
<feature type="transmembrane region" description="Helical" evidence="6">
    <location>
        <begin position="56"/>
        <end position="76"/>
    </location>
</feature>
<dbReference type="NCBIfam" id="NF011980">
    <property type="entry name" value="PRK15445.1"/>
    <property type="match status" value="1"/>
</dbReference>
<comment type="subcellular location">
    <subcellularLocation>
        <location evidence="1 6">Cell membrane</location>
        <topology evidence="1 6">Multi-pass membrane protein</topology>
    </subcellularLocation>
</comment>
<evidence type="ECO:0000256" key="5">
    <source>
        <dbReference type="ARBA" id="ARBA00023136"/>
    </source>
</evidence>
<dbReference type="PANTHER" id="PTHR43302:SF5">
    <property type="entry name" value="TRANSPORTER ARSB-RELATED"/>
    <property type="match status" value="1"/>
</dbReference>
<comment type="similarity">
    <text evidence="6">Belongs to the ArsB family.</text>
</comment>
<keyword evidence="6" id="KW-0813">Transport</keyword>
<dbReference type="PANTHER" id="PTHR43302">
    <property type="entry name" value="TRANSPORTER ARSB-RELATED"/>
    <property type="match status" value="1"/>
</dbReference>
<evidence type="ECO:0000256" key="4">
    <source>
        <dbReference type="ARBA" id="ARBA00022989"/>
    </source>
</evidence>
<feature type="transmembrane region" description="Helical" evidence="6">
    <location>
        <begin position="223"/>
        <end position="240"/>
    </location>
</feature>
<feature type="transmembrane region" description="Helical" evidence="6">
    <location>
        <begin position="400"/>
        <end position="421"/>
    </location>
</feature>